<dbReference type="OrthoDB" id="10396132at2759"/>
<dbReference type="EMBL" id="KL647710">
    <property type="protein sequence ID" value="KEY73895.1"/>
    <property type="molecule type" value="Genomic_DNA"/>
</dbReference>
<name>A0A084B8L6_STACB</name>
<dbReference type="HOGENOM" id="CLU_947229_0_0_1"/>
<sequence length="318" mass="37180">MFTAILSLALALGNVQASPSALGKPRNYTQHQCRFDFDRFPILEEMLILEGIWKERPASSAGWPWKEWKTKPWVQFIDEAKIFMEPLNSLFKPNESETAVEKLSHITTPGCCFHQRRVLRFYDTTVYRISQCVHGIPIGKEEGSIRISNENVIFSFHIRLYEENLPTRNPFDDHRLINPLEALREATRKMKFKIPLEKAIVERGHEFNNFRIKGPYVTSGTKEEKKWRKWSHKWGDSSERSRGKDDDISISARLEYIHKKGCGLVPHWYLEMTQDLGAYAYVDAYTNRTYQIGPSDPEAIEDDTYEGEEFNAIDWRRV</sequence>
<evidence type="ECO:0000313" key="3">
    <source>
        <dbReference type="Proteomes" id="UP000028045"/>
    </source>
</evidence>
<reference evidence="2 3" key="1">
    <citation type="journal article" date="2014" name="BMC Genomics">
        <title>Comparative genome sequencing reveals chemotype-specific gene clusters in the toxigenic black mold Stachybotrys.</title>
        <authorList>
            <person name="Semeiks J."/>
            <person name="Borek D."/>
            <person name="Otwinowski Z."/>
            <person name="Grishin N.V."/>
        </authorList>
    </citation>
    <scope>NUCLEOTIDE SEQUENCE [LARGE SCALE GENOMIC DNA]</scope>
    <source>
        <strain evidence="3">CBS 109288 / IBT 7711</strain>
    </source>
</reference>
<evidence type="ECO:0000256" key="1">
    <source>
        <dbReference type="SAM" id="SignalP"/>
    </source>
</evidence>
<keyword evidence="3" id="KW-1185">Reference proteome</keyword>
<gene>
    <name evidence="2" type="ORF">S7711_11006</name>
</gene>
<evidence type="ECO:0008006" key="4">
    <source>
        <dbReference type="Google" id="ProtNLM"/>
    </source>
</evidence>
<feature type="chain" id="PRO_5001771538" description="FTP domain-containing protein" evidence="1">
    <location>
        <begin position="18"/>
        <end position="318"/>
    </location>
</feature>
<dbReference type="Proteomes" id="UP000028045">
    <property type="component" value="Unassembled WGS sequence"/>
</dbReference>
<proteinExistence type="predicted"/>
<evidence type="ECO:0000313" key="2">
    <source>
        <dbReference type="EMBL" id="KEY73895.1"/>
    </source>
</evidence>
<protein>
    <recommendedName>
        <fullName evidence="4">FTP domain-containing protein</fullName>
    </recommendedName>
</protein>
<feature type="signal peptide" evidence="1">
    <location>
        <begin position="1"/>
        <end position="17"/>
    </location>
</feature>
<keyword evidence="1" id="KW-0732">Signal</keyword>
<dbReference type="AlphaFoldDB" id="A0A084B8L6"/>
<accession>A0A084B8L6</accession>
<organism evidence="2 3">
    <name type="scientific">Stachybotrys chartarum (strain CBS 109288 / IBT 7711)</name>
    <name type="common">Toxic black mold</name>
    <name type="synonym">Stilbospora chartarum</name>
    <dbReference type="NCBI Taxonomy" id="1280523"/>
    <lineage>
        <taxon>Eukaryota</taxon>
        <taxon>Fungi</taxon>
        <taxon>Dikarya</taxon>
        <taxon>Ascomycota</taxon>
        <taxon>Pezizomycotina</taxon>
        <taxon>Sordariomycetes</taxon>
        <taxon>Hypocreomycetidae</taxon>
        <taxon>Hypocreales</taxon>
        <taxon>Stachybotryaceae</taxon>
        <taxon>Stachybotrys</taxon>
    </lineage>
</organism>